<dbReference type="InterPro" id="IPR053721">
    <property type="entry name" value="Fimbrial_Adhesin_Reg"/>
</dbReference>
<evidence type="ECO:0000256" key="1">
    <source>
        <dbReference type="ARBA" id="ARBA00023015"/>
    </source>
</evidence>
<evidence type="ECO:0000259" key="4">
    <source>
        <dbReference type="PROSITE" id="PS50994"/>
    </source>
</evidence>
<dbReference type="EMBL" id="AP022583">
    <property type="protein sequence ID" value="BBY08645.1"/>
    <property type="molecule type" value="Genomic_DNA"/>
</dbReference>
<dbReference type="InterPro" id="IPR036397">
    <property type="entry name" value="RNaseH_sf"/>
</dbReference>
<accession>A0A7I7PJC9</accession>
<evidence type="ECO:0000256" key="2">
    <source>
        <dbReference type="ARBA" id="ARBA00023163"/>
    </source>
</evidence>
<name>A0A7I7PJC9_9MYCO</name>
<dbReference type="PROSITE" id="PS50994">
    <property type="entry name" value="INTEGRASE"/>
    <property type="match status" value="1"/>
</dbReference>
<keyword evidence="2" id="KW-0804">Transcription</keyword>
<dbReference type="SUPFAM" id="SSF46689">
    <property type="entry name" value="Homeodomain-like"/>
    <property type="match status" value="1"/>
</dbReference>
<dbReference type="InterPro" id="IPR001584">
    <property type="entry name" value="Integrase_cat-core"/>
</dbReference>
<dbReference type="GO" id="GO:0003676">
    <property type="term" value="F:nucleic acid binding"/>
    <property type="evidence" value="ECO:0007669"/>
    <property type="project" value="InterPro"/>
</dbReference>
<dbReference type="PANTHER" id="PTHR35004:SF7">
    <property type="entry name" value="INTEGRASE PROTEIN"/>
    <property type="match status" value="1"/>
</dbReference>
<dbReference type="Pfam" id="PF13683">
    <property type="entry name" value="rve_3"/>
    <property type="match status" value="1"/>
</dbReference>
<evidence type="ECO:0000313" key="6">
    <source>
        <dbReference type="Proteomes" id="UP000466894"/>
    </source>
</evidence>
<sequence length="497" mass="56623">MSKAQLVITAVVLEGRSKSEVARDYDLSRQWVHQLVTRYQSDGAAAFQPQSRRPHTNARAIGPALEDTIVRLRKTLDKAGYDAGAATIAEHLARDPDVTKVPALSTIWRILARRGFITPQPHKRPRSAWKRFTAAQPNELGQADVTHWHLADDTEVEILNLLDDHSRLALTSLARPTMTGPDVMDTFLAAFARWGPPATVLTDNGAIFTATPRRGGRTALQITLGELGINYINSRPYHPQTCGKVERFHQTLKKHLRALPPARSITELQTQLDEFTTYYNTIRPHRAVNRRTPRQAFEARPKAFPTGYQIPPHYRVRRDRIDAAGVITIRYNSRLHHIGLSKHRRGTHVTVLIDNRDIRVLDPQHRNTDPQTHTRPHPRLPTPRHQMRKLTRKQVEGVNHVSGHLSTMSRDMTMRWWPPLEPAPQHGRRRFHYLPAWVMQSVYSNEHGPYSYHHAQGADHAAGRRSPAAWASRLRGRAACATERRNRGTHHHETAKC</sequence>
<dbReference type="InterPro" id="IPR009057">
    <property type="entry name" value="Homeodomain-like_sf"/>
</dbReference>
<dbReference type="KEGG" id="mnv:MNVI_39630"/>
<dbReference type="PANTHER" id="PTHR35004">
    <property type="entry name" value="TRANSPOSASE RV3428C-RELATED"/>
    <property type="match status" value="1"/>
</dbReference>
<dbReference type="GO" id="GO:0015074">
    <property type="term" value="P:DNA integration"/>
    <property type="evidence" value="ECO:0007669"/>
    <property type="project" value="InterPro"/>
</dbReference>
<dbReference type="Pfam" id="PF13551">
    <property type="entry name" value="HTH_29"/>
    <property type="match status" value="1"/>
</dbReference>
<dbReference type="NCBIfam" id="NF033577">
    <property type="entry name" value="transpos_IS481"/>
    <property type="match status" value="1"/>
</dbReference>
<dbReference type="AlphaFoldDB" id="A0A7I7PJC9"/>
<dbReference type="InterPro" id="IPR047656">
    <property type="entry name" value="IS481-like_transpos"/>
</dbReference>
<protein>
    <recommendedName>
        <fullName evidence="4">Integrase catalytic domain-containing protein</fullName>
    </recommendedName>
</protein>
<feature type="domain" description="Integrase catalytic" evidence="4">
    <location>
        <begin position="133"/>
        <end position="301"/>
    </location>
</feature>
<organism evidence="5 6">
    <name type="scientific">Mycobacterium noviomagense</name>
    <dbReference type="NCBI Taxonomy" id="459858"/>
    <lineage>
        <taxon>Bacteria</taxon>
        <taxon>Bacillati</taxon>
        <taxon>Actinomycetota</taxon>
        <taxon>Actinomycetes</taxon>
        <taxon>Mycobacteriales</taxon>
        <taxon>Mycobacteriaceae</taxon>
        <taxon>Mycobacterium</taxon>
    </lineage>
</organism>
<keyword evidence="1" id="KW-0805">Transcription regulation</keyword>
<evidence type="ECO:0000256" key="3">
    <source>
        <dbReference type="SAM" id="MobiDB-lite"/>
    </source>
</evidence>
<dbReference type="Gene3D" id="3.30.420.10">
    <property type="entry name" value="Ribonuclease H-like superfamily/Ribonuclease H"/>
    <property type="match status" value="1"/>
</dbReference>
<dbReference type="SUPFAM" id="SSF53098">
    <property type="entry name" value="Ribonuclease H-like"/>
    <property type="match status" value="1"/>
</dbReference>
<proteinExistence type="predicted"/>
<reference evidence="5 6" key="1">
    <citation type="journal article" date="2019" name="Emerg. Microbes Infect.">
        <title>Comprehensive subspecies identification of 175 nontuberculous mycobacteria species based on 7547 genomic profiles.</title>
        <authorList>
            <person name="Matsumoto Y."/>
            <person name="Kinjo T."/>
            <person name="Motooka D."/>
            <person name="Nabeya D."/>
            <person name="Jung N."/>
            <person name="Uechi K."/>
            <person name="Horii T."/>
            <person name="Iida T."/>
            <person name="Fujita J."/>
            <person name="Nakamura S."/>
        </authorList>
    </citation>
    <scope>NUCLEOTIDE SEQUENCE [LARGE SCALE GENOMIC DNA]</scope>
    <source>
        <strain evidence="5 6">JCM 16367</strain>
    </source>
</reference>
<evidence type="ECO:0000313" key="5">
    <source>
        <dbReference type="EMBL" id="BBY08645.1"/>
    </source>
</evidence>
<dbReference type="InterPro" id="IPR012337">
    <property type="entry name" value="RNaseH-like_sf"/>
</dbReference>
<feature type="region of interest" description="Disordered" evidence="3">
    <location>
        <begin position="363"/>
        <end position="386"/>
    </location>
</feature>
<gene>
    <name evidence="5" type="ORF">MNVI_39630</name>
</gene>
<dbReference type="Proteomes" id="UP000466894">
    <property type="component" value="Chromosome"/>
</dbReference>
<dbReference type="RefSeq" id="WP_232070280.1">
    <property type="nucleotide sequence ID" value="NZ_AP022583.1"/>
</dbReference>
<dbReference type="Gene3D" id="1.10.10.2690">
    <property type="match status" value="1"/>
</dbReference>